<dbReference type="STRING" id="1266370.NITGR_40008"/>
<organism evidence="1 2">
    <name type="scientific">Nitrospina gracilis (strain 3/211)</name>
    <dbReference type="NCBI Taxonomy" id="1266370"/>
    <lineage>
        <taxon>Bacteria</taxon>
        <taxon>Pseudomonadati</taxon>
        <taxon>Nitrospinota/Tectimicrobiota group</taxon>
        <taxon>Nitrospinota</taxon>
        <taxon>Nitrospinia</taxon>
        <taxon>Nitrospinales</taxon>
        <taxon>Nitrospinaceae</taxon>
        <taxon>Nitrospina</taxon>
    </lineage>
</organism>
<name>M1YYN0_NITG3</name>
<dbReference type="Proteomes" id="UP000011704">
    <property type="component" value="Unassembled WGS sequence"/>
</dbReference>
<evidence type="ECO:0000313" key="2">
    <source>
        <dbReference type="Proteomes" id="UP000011704"/>
    </source>
</evidence>
<dbReference type="InParanoid" id="M1YYN0"/>
<reference evidence="1 2" key="1">
    <citation type="journal article" date="2013" name="Front. Microbiol.">
        <title>The genome of Nitrospina gracilis illuminates the metabolism and evolution of the major marine nitrite oxidizer.</title>
        <authorList>
            <person name="Luecker S."/>
            <person name="Nowka B."/>
            <person name="Rattei T."/>
            <person name="Spieck E."/>
            <person name="and Daims H."/>
        </authorList>
    </citation>
    <scope>NUCLEOTIDE SEQUENCE [LARGE SCALE GENOMIC DNA]</scope>
    <source>
        <strain evidence="1 2">3/211</strain>
    </source>
</reference>
<dbReference type="EMBL" id="CAQJ01000044">
    <property type="protein sequence ID" value="CCQ90811.1"/>
    <property type="molecule type" value="Genomic_DNA"/>
</dbReference>
<gene>
    <name evidence="1" type="ORF">NITGR_40008</name>
</gene>
<accession>M1YYN0</accession>
<proteinExistence type="predicted"/>
<evidence type="ECO:0000313" key="1">
    <source>
        <dbReference type="EMBL" id="CCQ90811.1"/>
    </source>
</evidence>
<dbReference type="HOGENOM" id="CLU_1137098_0_0_0"/>
<dbReference type="AlphaFoldDB" id="M1YYN0"/>
<protein>
    <submittedName>
        <fullName evidence="1">Uncharacterized protein</fullName>
    </submittedName>
</protein>
<keyword evidence="2" id="KW-1185">Reference proteome</keyword>
<comment type="caution">
    <text evidence="1">The sequence shown here is derived from an EMBL/GenBank/DDBJ whole genome shotgun (WGS) entry which is preliminary data.</text>
</comment>
<sequence length="244" mass="28643">MSRMEFRRTNELRDLIEEPGSSSTYFQNFHDSIRNESKRRVWLRREKEFQGLNQIAWDQFKTKVKDSNYLTVNSELRGWEQLIGLLNEVRGYNYLKNLDCVDIHFLPNESNETPDLEGKFAEEIILCEVKTLNISDEESERRNGLVAGEVLNFLPEGFMDKLGKAIDKAHNQCFSFKPNARRIVYININFDDFLGESKQDYYKQIDQYLSNKENFPDIEIVFHIEQGCFHSSISMENATVINEG</sequence>